<keyword evidence="2" id="KW-0812">Transmembrane</keyword>
<evidence type="ECO:0000256" key="1">
    <source>
        <dbReference type="SAM" id="MobiDB-lite"/>
    </source>
</evidence>
<evidence type="ECO:0000313" key="4">
    <source>
        <dbReference type="Proteomes" id="UP000199034"/>
    </source>
</evidence>
<dbReference type="Proteomes" id="UP000199034">
    <property type="component" value="Unassembled WGS sequence"/>
</dbReference>
<name>A0A1G6QZW0_9ACTN</name>
<feature type="transmembrane region" description="Helical" evidence="2">
    <location>
        <begin position="260"/>
        <end position="278"/>
    </location>
</feature>
<feature type="transmembrane region" description="Helical" evidence="2">
    <location>
        <begin position="298"/>
        <end position="316"/>
    </location>
</feature>
<protein>
    <recommendedName>
        <fullName evidence="5">Acyltransferase family protein</fullName>
    </recommendedName>
</protein>
<dbReference type="RefSeq" id="WP_139175476.1">
    <property type="nucleotide sequence ID" value="NZ_FMZM01000005.1"/>
</dbReference>
<feature type="transmembrane region" description="Helical" evidence="2">
    <location>
        <begin position="81"/>
        <end position="106"/>
    </location>
</feature>
<feature type="transmembrane region" description="Helical" evidence="2">
    <location>
        <begin position="236"/>
        <end position="254"/>
    </location>
</feature>
<keyword evidence="2" id="KW-1133">Transmembrane helix</keyword>
<dbReference type="AlphaFoldDB" id="A0A1G6QZW0"/>
<accession>A0A1G6QZW0</accession>
<feature type="transmembrane region" description="Helical" evidence="2">
    <location>
        <begin position="45"/>
        <end position="69"/>
    </location>
</feature>
<gene>
    <name evidence="3" type="ORF">SAMN05421872_10594</name>
</gene>
<evidence type="ECO:0000256" key="2">
    <source>
        <dbReference type="SAM" id="Phobius"/>
    </source>
</evidence>
<dbReference type="EMBL" id="FMZM01000005">
    <property type="protein sequence ID" value="SDC97781.1"/>
    <property type="molecule type" value="Genomic_DNA"/>
</dbReference>
<feature type="transmembrane region" description="Helical" evidence="2">
    <location>
        <begin position="147"/>
        <end position="168"/>
    </location>
</feature>
<proteinExistence type="predicted"/>
<organism evidence="3 4">
    <name type="scientific">Nocardioides lianchengensis</name>
    <dbReference type="NCBI Taxonomy" id="1045774"/>
    <lineage>
        <taxon>Bacteria</taxon>
        <taxon>Bacillati</taxon>
        <taxon>Actinomycetota</taxon>
        <taxon>Actinomycetes</taxon>
        <taxon>Propionibacteriales</taxon>
        <taxon>Nocardioidaceae</taxon>
        <taxon>Nocardioides</taxon>
    </lineage>
</organism>
<feature type="region of interest" description="Disordered" evidence="1">
    <location>
        <begin position="368"/>
        <end position="387"/>
    </location>
</feature>
<keyword evidence="4" id="KW-1185">Reference proteome</keyword>
<dbReference type="STRING" id="1045774.SAMN05421872_10594"/>
<evidence type="ECO:0008006" key="5">
    <source>
        <dbReference type="Google" id="ProtNLM"/>
    </source>
</evidence>
<feature type="transmembrane region" description="Helical" evidence="2">
    <location>
        <begin position="328"/>
        <end position="350"/>
    </location>
</feature>
<keyword evidence="2" id="KW-0472">Membrane</keyword>
<evidence type="ECO:0000313" key="3">
    <source>
        <dbReference type="EMBL" id="SDC97781.1"/>
    </source>
</evidence>
<sequence>MSRVAGHRTALALLGCASIVLALSQVPLAVPGRDLTVISPLDGPLASGNLAIAVLLGAWGFLLTRSLLVARTTSPLRALQVAGWSLVPLVATTALVSVAAVAVSIVDDTERSSSDATYGGIGRALSFTYNWWQRSNLAAVGVRRDLATLWMTSIVVQLTVLAIVAVVVLGRWPRLLATLATLAALGAAAERVGRLQDSGWVVVALGTVERADAFLLGMAAAVVASRVSLEASRASAVLGGAVLVLAGALLVPSLVPVELVFEALLPIAALTTAVVLVVADRATDRRMLVVQLLHRPGLGVVGASWFAVVAWAPFVAVTVSRHSGPQPVVVAATAVLIATALLSAGTGWLLGSAERAFATWATQRRGFASAEVGSDDRRPGGQPPADG</sequence>
<reference evidence="3 4" key="1">
    <citation type="submission" date="2016-10" db="EMBL/GenBank/DDBJ databases">
        <authorList>
            <person name="de Groot N.N."/>
        </authorList>
    </citation>
    <scope>NUCLEOTIDE SEQUENCE [LARGE SCALE GENOMIC DNA]</scope>
    <source>
        <strain evidence="3 4">CGMCC 4.6858</strain>
    </source>
</reference>